<reference evidence="1 2" key="1">
    <citation type="submission" date="2016-06" db="EMBL/GenBank/DDBJ databases">
        <authorList>
            <person name="Kjaerup R.B."/>
            <person name="Dalgaard T.S."/>
            <person name="Juul-Madsen H.R."/>
        </authorList>
    </citation>
    <scope>NUCLEOTIDE SEQUENCE [LARGE SCALE GENOMIC DNA]</scope>
    <source>
        <strain evidence="1">3</strain>
    </source>
</reference>
<accession>A0A1A8XII4</accession>
<evidence type="ECO:0000313" key="1">
    <source>
        <dbReference type="EMBL" id="SBT04506.1"/>
    </source>
</evidence>
<dbReference type="AlphaFoldDB" id="A0A1A8XII4"/>
<name>A0A1A8XII4_9PROT</name>
<keyword evidence="2" id="KW-1185">Reference proteome</keyword>
<dbReference type="EMBL" id="FLQX01000058">
    <property type="protein sequence ID" value="SBT04506.1"/>
    <property type="molecule type" value="Genomic_DNA"/>
</dbReference>
<dbReference type="Proteomes" id="UP000199169">
    <property type="component" value="Unassembled WGS sequence"/>
</dbReference>
<sequence>MTITKRVLNPERLRQVPEHFSWLDHRLVRDHHIERADVCAWALYLFLVAVADAEGLSYYADASLCRRLRLDPLRLARARNDLIGLDLIAFDPPLYQVLSLDLEAPLPVAARLERLHAILGGRP</sequence>
<evidence type="ECO:0000313" key="2">
    <source>
        <dbReference type="Proteomes" id="UP000199169"/>
    </source>
</evidence>
<organism evidence="1 2">
    <name type="scientific">Candidatus Accumulibacter aalborgensis</name>
    <dbReference type="NCBI Taxonomy" id="1860102"/>
    <lineage>
        <taxon>Bacteria</taxon>
        <taxon>Pseudomonadati</taxon>
        <taxon>Pseudomonadota</taxon>
        <taxon>Betaproteobacteria</taxon>
        <taxon>Candidatus Accumulibacter</taxon>
    </lineage>
</organism>
<protein>
    <submittedName>
        <fullName evidence="1">Uncharacterized protein</fullName>
    </submittedName>
</protein>
<proteinExistence type="predicted"/>
<gene>
    <name evidence="1" type="ORF">ACCAA_1500002</name>
</gene>